<evidence type="ECO:0000313" key="3">
    <source>
        <dbReference type="EMBL" id="KAA5827145.1"/>
    </source>
</evidence>
<dbReference type="OrthoDB" id="3821392at2"/>
<dbReference type="EMBL" id="VWPH01000016">
    <property type="protein sequence ID" value="KAA5827145.1"/>
    <property type="molecule type" value="Genomic_DNA"/>
</dbReference>
<accession>A0A5M7BJ22</accession>
<feature type="domain" description="DUF6801" evidence="2">
    <location>
        <begin position="42"/>
        <end position="164"/>
    </location>
</feature>
<evidence type="ECO:0000256" key="1">
    <source>
        <dbReference type="SAM" id="SignalP"/>
    </source>
</evidence>
<dbReference type="Pfam" id="PF20611">
    <property type="entry name" value="DUF6801"/>
    <property type="match status" value="1"/>
</dbReference>
<comment type="caution">
    <text evidence="3">The sequence shown here is derived from an EMBL/GenBank/DDBJ whole genome shotgun (WGS) entry which is preliminary data.</text>
</comment>
<dbReference type="Proteomes" id="UP000323946">
    <property type="component" value="Unassembled WGS sequence"/>
</dbReference>
<keyword evidence="4" id="KW-1185">Reference proteome</keyword>
<evidence type="ECO:0000313" key="4">
    <source>
        <dbReference type="Proteomes" id="UP000323946"/>
    </source>
</evidence>
<keyword evidence="1" id="KW-0732">Signal</keyword>
<sequence>MWTPSSVVPRAAAFATAAIVTAAGASGVVATAEPVSRGTTTECAFPHGAERVPAVVAATFPTSVPRGRPVRATGLTAVLELAPELVNALRDNGISRIGGAVTIRLAARTGGQVHDLSTGPVPLAETALPAVGGLRVEARADSPEVTAQGDVSFELHGVTAALSLREPASGVACDPGAAAPAVLAEVPVAGAAGPGADPEPLPAPAAPAGLPVSYWIDDSVTRIAKLGSELSIGRGRFDARAVLQAPYPITGTVQLPAAEGYFVTFGFAPVTSTVELVQGGGTTGNLKNIQFVDGDVVGEVDTTIPVTIALRAVAVDGIPLDVGPDCRTASPAAIRIQGKLIFRNDPQGVPPTPVETTYDIPPFTGCGATEDLDPLLTGLISGPGNTLRTNLVLRCFRDQNCPPEGA</sequence>
<proteinExistence type="predicted"/>
<evidence type="ECO:0000259" key="2">
    <source>
        <dbReference type="Pfam" id="PF20611"/>
    </source>
</evidence>
<feature type="signal peptide" evidence="1">
    <location>
        <begin position="1"/>
        <end position="25"/>
    </location>
</feature>
<name>A0A5M7BJ22_SACHI</name>
<dbReference type="RefSeq" id="WP_150070111.1">
    <property type="nucleotide sequence ID" value="NZ_JBEPDJ010000022.1"/>
</dbReference>
<protein>
    <recommendedName>
        <fullName evidence="2">DUF6801 domain-containing protein</fullName>
    </recommendedName>
</protein>
<feature type="chain" id="PRO_5038509695" description="DUF6801 domain-containing protein" evidence="1">
    <location>
        <begin position="26"/>
        <end position="406"/>
    </location>
</feature>
<organism evidence="3 4">
    <name type="scientific">Saccharopolyspora hirsuta</name>
    <dbReference type="NCBI Taxonomy" id="1837"/>
    <lineage>
        <taxon>Bacteria</taxon>
        <taxon>Bacillati</taxon>
        <taxon>Actinomycetota</taxon>
        <taxon>Actinomycetes</taxon>
        <taxon>Pseudonocardiales</taxon>
        <taxon>Pseudonocardiaceae</taxon>
        <taxon>Saccharopolyspora</taxon>
    </lineage>
</organism>
<gene>
    <name evidence="3" type="ORF">F1721_29625</name>
</gene>
<reference evidence="3 4" key="1">
    <citation type="submission" date="2019-09" db="EMBL/GenBank/DDBJ databases">
        <title>Draft genome sequence of the thermophilic Saccharopolyspora hirsuta VKM Ac-666T.</title>
        <authorList>
            <person name="Lobastova T.G."/>
            <person name="Fokina V."/>
            <person name="Bragin E.Y."/>
            <person name="Shtratnikova V.Y."/>
            <person name="Starodumova I.P."/>
            <person name="Tarlachkov S.V."/>
            <person name="Donova M.V."/>
        </authorList>
    </citation>
    <scope>NUCLEOTIDE SEQUENCE [LARGE SCALE GENOMIC DNA]</scope>
    <source>
        <strain evidence="3 4">VKM Ac-666</strain>
    </source>
</reference>
<dbReference type="AlphaFoldDB" id="A0A5M7BJ22"/>
<dbReference type="InterPro" id="IPR046542">
    <property type="entry name" value="DUF6801"/>
</dbReference>